<gene>
    <name evidence="2" type="ORF">GEMMAAP_16095</name>
</gene>
<dbReference type="EMBL" id="CP011454">
    <property type="protein sequence ID" value="AMW05903.1"/>
    <property type="molecule type" value="Genomic_DNA"/>
</dbReference>
<evidence type="ECO:0000256" key="1">
    <source>
        <dbReference type="SAM" id="SignalP"/>
    </source>
</evidence>
<evidence type="ECO:0000313" key="3">
    <source>
        <dbReference type="Proteomes" id="UP000076404"/>
    </source>
</evidence>
<protein>
    <submittedName>
        <fullName evidence="2">Uncharacterized protein</fullName>
    </submittedName>
</protein>
<reference evidence="2 3" key="1">
    <citation type="journal article" date="2014" name="Proc. Natl. Acad. Sci. U.S.A.">
        <title>Functional type 2 photosynthetic reaction centers found in the rare bacterial phylum Gemmatimonadetes.</title>
        <authorList>
            <person name="Zeng Y."/>
            <person name="Feng F."/>
            <person name="Medova H."/>
            <person name="Dean J."/>
            <person name="Koblizek M."/>
        </authorList>
    </citation>
    <scope>NUCLEOTIDE SEQUENCE [LARGE SCALE GENOMIC DNA]</scope>
    <source>
        <strain evidence="2 3">AP64</strain>
    </source>
</reference>
<name>A0A143BMR7_9BACT</name>
<dbReference type="eggNOG" id="ENOG502ZX40">
    <property type="taxonomic scope" value="Bacteria"/>
</dbReference>
<keyword evidence="1" id="KW-0732">Signal</keyword>
<dbReference type="Proteomes" id="UP000076404">
    <property type="component" value="Chromosome"/>
</dbReference>
<reference evidence="2 3" key="2">
    <citation type="journal article" date="2016" name="Environ. Microbiol. Rep.">
        <title>Metagenomic evidence for the presence of phototrophic Gemmatimonadetes bacteria in diverse environments.</title>
        <authorList>
            <person name="Zeng Y."/>
            <person name="Baumbach J."/>
            <person name="Barbosa E.G."/>
            <person name="Azevedo V."/>
            <person name="Zhang C."/>
            <person name="Koblizek M."/>
        </authorList>
    </citation>
    <scope>NUCLEOTIDE SEQUENCE [LARGE SCALE GENOMIC DNA]</scope>
    <source>
        <strain evidence="2 3">AP64</strain>
    </source>
</reference>
<evidence type="ECO:0000313" key="2">
    <source>
        <dbReference type="EMBL" id="AMW05903.1"/>
    </source>
</evidence>
<organism evidence="2 3">
    <name type="scientific">Gemmatimonas phototrophica</name>
    <dbReference type="NCBI Taxonomy" id="1379270"/>
    <lineage>
        <taxon>Bacteria</taxon>
        <taxon>Pseudomonadati</taxon>
        <taxon>Gemmatimonadota</taxon>
        <taxon>Gemmatimonadia</taxon>
        <taxon>Gemmatimonadales</taxon>
        <taxon>Gemmatimonadaceae</taxon>
        <taxon>Gemmatimonas</taxon>
    </lineage>
</organism>
<feature type="chain" id="PRO_5007506896" evidence="1">
    <location>
        <begin position="28"/>
        <end position="138"/>
    </location>
</feature>
<keyword evidence="3" id="KW-1185">Reference proteome</keyword>
<dbReference type="KEGG" id="gph:GEMMAAP_16095"/>
<sequence length="138" mass="14571">MNVYFAIMRSFLPILPLLIAAPCVLGAQSLKPVGTISGGNAVALETRTVKRGATEITATLRTTFLKPAKAPGGEWFGSRTLVAARCANGTVAVLENRYYGDAKFRTVVNERIVKIPGYAAPVPGSVPALALKELCPAK</sequence>
<proteinExistence type="predicted"/>
<accession>A0A143BMR7</accession>
<dbReference type="AlphaFoldDB" id="A0A143BMR7"/>
<feature type="signal peptide" evidence="1">
    <location>
        <begin position="1"/>
        <end position="27"/>
    </location>
</feature>